<dbReference type="NCBIfam" id="TIGR02258">
    <property type="entry name" value="2_5_ligase"/>
    <property type="match status" value="1"/>
</dbReference>
<feature type="active site" description="Proton donor" evidence="2">
    <location>
        <position position="44"/>
    </location>
</feature>
<organism evidence="3 4">
    <name type="scientific">Luteococcus peritonei</name>
    <dbReference type="NCBI Taxonomy" id="88874"/>
    <lineage>
        <taxon>Bacteria</taxon>
        <taxon>Bacillati</taxon>
        <taxon>Actinomycetota</taxon>
        <taxon>Actinomycetes</taxon>
        <taxon>Propionibacteriales</taxon>
        <taxon>Propionibacteriaceae</taxon>
        <taxon>Luteococcus</taxon>
    </lineage>
</organism>
<dbReference type="PANTHER" id="PTHR35561">
    <property type="entry name" value="RNA 2',3'-CYCLIC PHOSPHODIESTERASE"/>
    <property type="match status" value="1"/>
</dbReference>
<dbReference type="EMBL" id="JBHUFZ010000010">
    <property type="protein sequence ID" value="MFD1889435.1"/>
    <property type="molecule type" value="Genomic_DNA"/>
</dbReference>
<comment type="catalytic activity">
    <reaction evidence="2">
        <text>a 3'-end 2',3'-cyclophospho-ribonucleotide-RNA + H2O = a 3'-end 2'-phospho-ribonucleotide-RNA + H(+)</text>
        <dbReference type="Rhea" id="RHEA:11828"/>
        <dbReference type="Rhea" id="RHEA-COMP:10464"/>
        <dbReference type="Rhea" id="RHEA-COMP:17353"/>
        <dbReference type="ChEBI" id="CHEBI:15377"/>
        <dbReference type="ChEBI" id="CHEBI:15378"/>
        <dbReference type="ChEBI" id="CHEBI:83064"/>
        <dbReference type="ChEBI" id="CHEBI:173113"/>
        <dbReference type="EC" id="3.1.4.58"/>
    </reaction>
</comment>
<evidence type="ECO:0000313" key="4">
    <source>
        <dbReference type="Proteomes" id="UP001597326"/>
    </source>
</evidence>
<evidence type="ECO:0000256" key="2">
    <source>
        <dbReference type="HAMAP-Rule" id="MF_01940"/>
    </source>
</evidence>
<evidence type="ECO:0000313" key="3">
    <source>
        <dbReference type="EMBL" id="MFD1889435.1"/>
    </source>
</evidence>
<protein>
    <recommendedName>
        <fullName evidence="2">RNA 2',3'-cyclic phosphodiesterase</fullName>
        <shortName evidence="2">RNA 2',3'-CPDase</shortName>
        <ecNumber evidence="2">3.1.4.58</ecNumber>
    </recommendedName>
</protein>
<feature type="short sequence motif" description="HXTX 1" evidence="2">
    <location>
        <begin position="44"/>
        <end position="47"/>
    </location>
</feature>
<feature type="short sequence motif" description="HXTX 2" evidence="2">
    <location>
        <begin position="131"/>
        <end position="134"/>
    </location>
</feature>
<keyword evidence="1 2" id="KW-0378">Hydrolase</keyword>
<name>A0ABW4RT49_9ACTN</name>
<dbReference type="SUPFAM" id="SSF55144">
    <property type="entry name" value="LigT-like"/>
    <property type="match status" value="1"/>
</dbReference>
<sequence>MSQRLFVAIQPDATTTAQLRDQLVGPRAALTGRPLRWNPEQQWHVTLLFTPNVRDHLVPELVDGLRCLATARPGFELALAGGGAFPELTWARHLIGLLDDPTDSLPALAQDCRSLAGGLGLEHPEGPYQPHLTLARTNKARNHAADAAWLRALRSDPWRVEEIVLVRSVLGIRGHAEHTVAATFPLGG</sequence>
<accession>A0ABW4RT49</accession>
<comment type="similarity">
    <text evidence="2">Belongs to the 2H phosphoesterase superfamily. ThpR family.</text>
</comment>
<dbReference type="EC" id="3.1.4.58" evidence="2"/>
<dbReference type="RefSeq" id="WP_343872443.1">
    <property type="nucleotide sequence ID" value="NZ_BAAAIX010000008.1"/>
</dbReference>
<dbReference type="InterPro" id="IPR004175">
    <property type="entry name" value="RNA_CPDase"/>
</dbReference>
<keyword evidence="4" id="KW-1185">Reference proteome</keyword>
<dbReference type="Gene3D" id="3.90.1140.10">
    <property type="entry name" value="Cyclic phosphodiesterase"/>
    <property type="match status" value="1"/>
</dbReference>
<evidence type="ECO:0000256" key="1">
    <source>
        <dbReference type="ARBA" id="ARBA00022801"/>
    </source>
</evidence>
<comment type="caution">
    <text evidence="3">The sequence shown here is derived from an EMBL/GenBank/DDBJ whole genome shotgun (WGS) entry which is preliminary data.</text>
</comment>
<proteinExistence type="inferred from homology"/>
<dbReference type="HAMAP" id="MF_01940">
    <property type="entry name" value="RNA_CPDase"/>
    <property type="match status" value="1"/>
</dbReference>
<reference evidence="4" key="1">
    <citation type="journal article" date="2019" name="Int. J. Syst. Evol. Microbiol.">
        <title>The Global Catalogue of Microorganisms (GCM) 10K type strain sequencing project: providing services to taxonomists for standard genome sequencing and annotation.</title>
        <authorList>
            <consortium name="The Broad Institute Genomics Platform"/>
            <consortium name="The Broad Institute Genome Sequencing Center for Infectious Disease"/>
            <person name="Wu L."/>
            <person name="Ma J."/>
        </authorList>
    </citation>
    <scope>NUCLEOTIDE SEQUENCE [LARGE SCALE GENOMIC DNA]</scope>
    <source>
        <strain evidence="4">CAIM 431</strain>
    </source>
</reference>
<dbReference type="InterPro" id="IPR009097">
    <property type="entry name" value="Cyclic_Pdiesterase"/>
</dbReference>
<comment type="function">
    <text evidence="2">Hydrolyzes RNA 2',3'-cyclic phosphodiester to an RNA 2'-phosphomonoester.</text>
</comment>
<dbReference type="Proteomes" id="UP001597326">
    <property type="component" value="Unassembled WGS sequence"/>
</dbReference>
<dbReference type="PANTHER" id="PTHR35561:SF1">
    <property type="entry name" value="RNA 2',3'-CYCLIC PHOSPHODIESTERASE"/>
    <property type="match status" value="1"/>
</dbReference>
<dbReference type="Pfam" id="PF13563">
    <property type="entry name" value="2_5_RNA_ligase2"/>
    <property type="match status" value="1"/>
</dbReference>
<feature type="active site" description="Proton acceptor" evidence="2">
    <location>
        <position position="131"/>
    </location>
</feature>
<gene>
    <name evidence="3" type="primary">thpR</name>
    <name evidence="3" type="ORF">ACFSCS_04425</name>
</gene>